<dbReference type="Proteomes" id="UP000266305">
    <property type="component" value="Unassembled WGS sequence"/>
</dbReference>
<evidence type="ECO:0000313" key="1">
    <source>
        <dbReference type="EMBL" id="RHZ96467.1"/>
    </source>
</evidence>
<proteinExistence type="predicted"/>
<dbReference type="InterPro" id="IPR021146">
    <property type="entry name" value="Phage_gp6-like_head-tail"/>
</dbReference>
<reference evidence="1 2" key="1">
    <citation type="submission" date="2018-08" db="EMBL/GenBank/DDBJ databases">
        <title>Draft genome sequence of Rhodobacter sphaeroides FY.</title>
        <authorList>
            <person name="Rayyan A."/>
            <person name="Meyer T.E."/>
            <person name="Kyndt J.A."/>
        </authorList>
    </citation>
    <scope>NUCLEOTIDE SEQUENCE [LARGE SCALE GENOMIC DNA]</scope>
    <source>
        <strain evidence="1 2">FY</strain>
    </source>
</reference>
<dbReference type="CDD" id="cd08054">
    <property type="entry name" value="gp6"/>
    <property type="match status" value="1"/>
</dbReference>
<dbReference type="EMBL" id="QWGP01000005">
    <property type="protein sequence ID" value="RHZ96467.1"/>
    <property type="molecule type" value="Genomic_DNA"/>
</dbReference>
<protein>
    <submittedName>
        <fullName evidence="1">Phage gp6-like head-tail connector protein</fullName>
    </submittedName>
</protein>
<evidence type="ECO:0000313" key="2">
    <source>
        <dbReference type="Proteomes" id="UP000266305"/>
    </source>
</evidence>
<organism evidence="1 2">
    <name type="scientific">Cereibacter sphaeroides</name>
    <name type="common">Rhodobacter sphaeroides</name>
    <dbReference type="NCBI Taxonomy" id="1063"/>
    <lineage>
        <taxon>Bacteria</taxon>
        <taxon>Pseudomonadati</taxon>
        <taxon>Pseudomonadota</taxon>
        <taxon>Alphaproteobacteria</taxon>
        <taxon>Rhodobacterales</taxon>
        <taxon>Paracoccaceae</taxon>
        <taxon>Cereibacter</taxon>
    </lineage>
</organism>
<dbReference type="AlphaFoldDB" id="A0AAX1UNX3"/>
<comment type="caution">
    <text evidence="1">The sequence shown here is derived from an EMBL/GenBank/DDBJ whole genome shotgun (WGS) entry which is preliminary data.</text>
</comment>
<gene>
    <name evidence="1" type="ORF">D1114_07080</name>
</gene>
<accession>A0AAX1UNX3</accession>
<dbReference type="RefSeq" id="WP_118999694.1">
    <property type="nucleotide sequence ID" value="NZ_QWGP01000005.1"/>
</dbReference>
<dbReference type="NCBIfam" id="TIGR01560">
    <property type="entry name" value="put_DNA_pack"/>
    <property type="match status" value="1"/>
</dbReference>
<name>A0AAX1UNX3_CERSP</name>
<dbReference type="Gene3D" id="1.10.3230.30">
    <property type="entry name" value="Phage gp6-like head-tail connector protein"/>
    <property type="match status" value="1"/>
</dbReference>
<dbReference type="InterPro" id="IPR006450">
    <property type="entry name" value="Phage_HK97_gp6-like"/>
</dbReference>
<dbReference type="Pfam" id="PF05135">
    <property type="entry name" value="Phage_connect_1"/>
    <property type="match status" value="1"/>
</dbReference>
<sequence>MVALVGLDEVKGALPVSHSDDDAQIADMIEAASEMVIGYLDTRAAAVIGLSEGGELPDMSTVPAAVRRAVIVCVQDMYDQLDEKPEVRGALPFRAERLLYRYADPPCV</sequence>